<dbReference type="AlphaFoldDB" id="A0A5J4VTA9"/>
<sequence length="629" mass="71908">MVVRNSLGQNCDDRMEGKRDVDANTSLDCNNYKSEESNSSLARQFHREVEIPSLTDPEERTSHEKSEQMQNQCSNQHRLEFKNQNLEMLPQGNLLTILRTDASQTNRGATITFLESGLKEMHEQSWKRDSKLTFSNKREAAAILLGLRRFALSQRHNQIKALRIESVSSSAGFNINRGAAGQALQQIDDQTIQLIQQLDLQLTALHIPELINKEADQLSRLAAAGDYQIREEVLEEALLKCRRLYCLKKDPWAVRQDGIALPWKNELPRLRPPIALIQRALNKIMKEEIRAVLITPYWKAQTWWPDLEKFAVQQIILGDCMYLLILGYRMKKKQSHLPPGELLISLLEGKRRAKFSDYWETSGKQLTEISSIADPLTEIVNYITDLDTRNASPANIISNCTANSILFQAAGHLEEKIEGFIIKHSMKKLYTLENKEQKEEKIWGIDILLTHIKESSAAIKQMNEKELLGGTLCLIIAFSTLRMSEVHRSTYILMEDGSCKLQTDLEKGPEHKTTIIFRSLADTDLCPIIWIKAWINFQGAKLKKKQLWFLRSMHRMAKDEELSKAIHLIMDNAGIPKGYTVVSIRKASIAKAVAQGASKTDINRFSRHSEGSNMVMFYYDTNLNDNIRM</sequence>
<comment type="caution">
    <text evidence="2">The sequence shown here is derived from an EMBL/GenBank/DDBJ whole genome shotgun (WGS) entry which is preliminary data.</text>
</comment>
<dbReference type="GO" id="GO:0003677">
    <property type="term" value="F:DNA binding"/>
    <property type="evidence" value="ECO:0007669"/>
    <property type="project" value="InterPro"/>
</dbReference>
<feature type="compositionally biased region" description="Basic and acidic residues" evidence="1">
    <location>
        <begin position="11"/>
        <end position="22"/>
    </location>
</feature>
<feature type="compositionally biased region" description="Polar residues" evidence="1">
    <location>
        <begin position="23"/>
        <end position="42"/>
    </location>
</feature>
<dbReference type="EMBL" id="SNRW01005275">
    <property type="protein sequence ID" value="KAA6385416.1"/>
    <property type="molecule type" value="Genomic_DNA"/>
</dbReference>
<evidence type="ECO:0000313" key="3">
    <source>
        <dbReference type="Proteomes" id="UP000324800"/>
    </source>
</evidence>
<evidence type="ECO:0008006" key="4">
    <source>
        <dbReference type="Google" id="ProtNLM"/>
    </source>
</evidence>
<proteinExistence type="predicted"/>
<dbReference type="Gene3D" id="1.10.443.10">
    <property type="entry name" value="Intergrase catalytic core"/>
    <property type="match status" value="1"/>
</dbReference>
<dbReference type="Proteomes" id="UP000324800">
    <property type="component" value="Unassembled WGS sequence"/>
</dbReference>
<organism evidence="2 3">
    <name type="scientific">Streblomastix strix</name>
    <dbReference type="NCBI Taxonomy" id="222440"/>
    <lineage>
        <taxon>Eukaryota</taxon>
        <taxon>Metamonada</taxon>
        <taxon>Preaxostyla</taxon>
        <taxon>Oxymonadida</taxon>
        <taxon>Streblomastigidae</taxon>
        <taxon>Streblomastix</taxon>
    </lineage>
</organism>
<dbReference type="PANTHER" id="PTHR33050:SF7">
    <property type="entry name" value="RIBONUCLEASE H"/>
    <property type="match status" value="1"/>
</dbReference>
<reference evidence="2 3" key="1">
    <citation type="submission" date="2019-03" db="EMBL/GenBank/DDBJ databases">
        <title>Single cell metagenomics reveals metabolic interactions within the superorganism composed of flagellate Streblomastix strix and complex community of Bacteroidetes bacteria on its surface.</title>
        <authorList>
            <person name="Treitli S.C."/>
            <person name="Kolisko M."/>
            <person name="Husnik F."/>
            <person name="Keeling P."/>
            <person name="Hampl V."/>
        </authorList>
    </citation>
    <scope>NUCLEOTIDE SEQUENCE [LARGE SCALE GENOMIC DNA]</scope>
    <source>
        <strain evidence="2">ST1C</strain>
    </source>
</reference>
<accession>A0A5J4VTA9</accession>
<dbReference type="InterPro" id="IPR052055">
    <property type="entry name" value="Hepadnavirus_pol/RT"/>
</dbReference>
<dbReference type="GO" id="GO:0006310">
    <property type="term" value="P:DNA recombination"/>
    <property type="evidence" value="ECO:0007669"/>
    <property type="project" value="InterPro"/>
</dbReference>
<dbReference type="PANTHER" id="PTHR33050">
    <property type="entry name" value="REVERSE TRANSCRIPTASE DOMAIN-CONTAINING PROTEIN"/>
    <property type="match status" value="1"/>
</dbReference>
<dbReference type="InterPro" id="IPR013762">
    <property type="entry name" value="Integrase-like_cat_sf"/>
</dbReference>
<gene>
    <name evidence="2" type="ORF">EZS28_019057</name>
</gene>
<protein>
    <recommendedName>
        <fullName evidence="4">Tyr recombinase domain-containing protein</fullName>
    </recommendedName>
</protein>
<dbReference type="GO" id="GO:0015074">
    <property type="term" value="P:DNA integration"/>
    <property type="evidence" value="ECO:0007669"/>
    <property type="project" value="InterPro"/>
</dbReference>
<name>A0A5J4VTA9_9EUKA</name>
<feature type="region of interest" description="Disordered" evidence="1">
    <location>
        <begin position="1"/>
        <end position="73"/>
    </location>
</feature>
<evidence type="ECO:0000256" key="1">
    <source>
        <dbReference type="SAM" id="MobiDB-lite"/>
    </source>
</evidence>
<evidence type="ECO:0000313" key="2">
    <source>
        <dbReference type="EMBL" id="KAA6385416.1"/>
    </source>
</evidence>
<feature type="compositionally biased region" description="Basic and acidic residues" evidence="1">
    <location>
        <begin position="57"/>
        <end position="67"/>
    </location>
</feature>